<name>A0AAW5JUH8_9FIRM</name>
<feature type="domain" description="Tyrosine specific protein phosphatases" evidence="2">
    <location>
        <begin position="100"/>
        <end position="188"/>
    </location>
</feature>
<dbReference type="EMBL" id="JANFYS010000022">
    <property type="protein sequence ID" value="MCQ4770989.1"/>
    <property type="molecule type" value="Genomic_DNA"/>
</dbReference>
<dbReference type="InterPro" id="IPR000387">
    <property type="entry name" value="Tyr_Pase_dom"/>
</dbReference>
<proteinExistence type="inferred from homology"/>
<dbReference type="PANTHER" id="PTHR31126:SF1">
    <property type="entry name" value="TYROSINE SPECIFIC PROTEIN PHOSPHATASES DOMAIN-CONTAINING PROTEIN"/>
    <property type="match status" value="1"/>
</dbReference>
<gene>
    <name evidence="3" type="ORF">NE579_11035</name>
</gene>
<sequence length="229" mass="25461">MLRRIPLGKMNNLRDLGGYPAGDGVTVWERFLRGDNPAGLSEQDIQWLRERDITTIVDLRSGEELARQPDQLRGQPGFLYHHCPLVGIEKLPNLEADIGRAYFEAMDRLTCVGRAMRILAAAPGGVLFHCTAGKDRTGILAMLLLSLAGVAREDILADYQISETYLAEIIQLIQLRVPDLAAFAGQSRREYLEECMDLLLDKYGSVPDYLRAAGLTAGELETLRHKLLA</sequence>
<evidence type="ECO:0000259" key="2">
    <source>
        <dbReference type="PROSITE" id="PS50056"/>
    </source>
</evidence>
<evidence type="ECO:0000256" key="1">
    <source>
        <dbReference type="ARBA" id="ARBA00009580"/>
    </source>
</evidence>
<dbReference type="SUPFAM" id="SSF52799">
    <property type="entry name" value="(Phosphotyrosine protein) phosphatases II"/>
    <property type="match status" value="1"/>
</dbReference>
<accession>A0AAW5JUH8</accession>
<dbReference type="Pfam" id="PF13350">
    <property type="entry name" value="Y_phosphatase3"/>
    <property type="match status" value="1"/>
</dbReference>
<dbReference type="GO" id="GO:0004721">
    <property type="term" value="F:phosphoprotein phosphatase activity"/>
    <property type="evidence" value="ECO:0007669"/>
    <property type="project" value="InterPro"/>
</dbReference>
<evidence type="ECO:0000313" key="3">
    <source>
        <dbReference type="EMBL" id="MCQ4770989.1"/>
    </source>
</evidence>
<comment type="similarity">
    <text evidence="1">Belongs to the protein-tyrosine phosphatase family.</text>
</comment>
<dbReference type="Gene3D" id="3.90.190.10">
    <property type="entry name" value="Protein tyrosine phosphatase superfamily"/>
    <property type="match status" value="1"/>
</dbReference>
<dbReference type="InterPro" id="IPR016130">
    <property type="entry name" value="Tyr_Pase_AS"/>
</dbReference>
<dbReference type="RefSeq" id="WP_256304293.1">
    <property type="nucleotide sequence ID" value="NZ_JANFYS010000022.1"/>
</dbReference>
<dbReference type="PROSITE" id="PS50056">
    <property type="entry name" value="TYR_PHOSPHATASE_2"/>
    <property type="match status" value="1"/>
</dbReference>
<comment type="caution">
    <text evidence="3">The sequence shown here is derived from an EMBL/GenBank/DDBJ whole genome shotgun (WGS) entry which is preliminary data.</text>
</comment>
<dbReference type="PANTHER" id="PTHR31126">
    <property type="entry name" value="TYROSINE-PROTEIN PHOSPHATASE"/>
    <property type="match status" value="1"/>
</dbReference>
<dbReference type="AlphaFoldDB" id="A0AAW5JUH8"/>
<dbReference type="PROSITE" id="PS00383">
    <property type="entry name" value="TYR_PHOSPHATASE_1"/>
    <property type="match status" value="1"/>
</dbReference>
<dbReference type="InterPro" id="IPR026893">
    <property type="entry name" value="Tyr/Ser_Pase_IphP-type"/>
</dbReference>
<protein>
    <submittedName>
        <fullName evidence="3">Tyrosine-protein phosphatase</fullName>
    </submittedName>
</protein>
<evidence type="ECO:0000313" key="4">
    <source>
        <dbReference type="Proteomes" id="UP001204562"/>
    </source>
</evidence>
<reference evidence="3" key="1">
    <citation type="submission" date="2022-06" db="EMBL/GenBank/DDBJ databases">
        <title>Isolation of gut microbiota from human fecal samples.</title>
        <authorList>
            <person name="Pamer E.G."/>
            <person name="Barat B."/>
            <person name="Waligurski E."/>
            <person name="Medina S."/>
            <person name="Paddock L."/>
            <person name="Mostad J."/>
        </authorList>
    </citation>
    <scope>NUCLEOTIDE SEQUENCE</scope>
    <source>
        <strain evidence="3">DFI.9.91</strain>
    </source>
</reference>
<organism evidence="3 4">
    <name type="scientific">Intestinimonas massiliensis</name>
    <name type="common">ex Afouda et al. 2020</name>
    <dbReference type="NCBI Taxonomy" id="1673721"/>
    <lineage>
        <taxon>Bacteria</taxon>
        <taxon>Bacillati</taxon>
        <taxon>Bacillota</taxon>
        <taxon>Clostridia</taxon>
        <taxon>Eubacteriales</taxon>
        <taxon>Intestinimonas</taxon>
    </lineage>
</organism>
<dbReference type="InterPro" id="IPR029021">
    <property type="entry name" value="Prot-tyrosine_phosphatase-like"/>
</dbReference>
<dbReference type="Proteomes" id="UP001204562">
    <property type="component" value="Unassembled WGS sequence"/>
</dbReference>